<keyword evidence="2" id="KW-1003">Cell membrane</keyword>
<feature type="transmembrane region" description="Helical" evidence="6">
    <location>
        <begin position="433"/>
        <end position="451"/>
    </location>
</feature>
<comment type="subcellular location">
    <subcellularLocation>
        <location evidence="1">Cell membrane</location>
        <topology evidence="1">Multi-pass membrane protein</topology>
    </subcellularLocation>
</comment>
<feature type="transmembrane region" description="Helical" evidence="6">
    <location>
        <begin position="7"/>
        <end position="27"/>
    </location>
</feature>
<keyword evidence="4 6" id="KW-1133">Transmembrane helix</keyword>
<feature type="transmembrane region" description="Helical" evidence="6">
    <location>
        <begin position="125"/>
        <end position="147"/>
    </location>
</feature>
<reference evidence="7" key="1">
    <citation type="submission" date="2019-11" db="EMBL/GenBank/DDBJ databases">
        <authorList>
            <person name="Feng L."/>
        </authorList>
    </citation>
    <scope>NUCLEOTIDE SEQUENCE</scope>
    <source>
        <strain evidence="7">CUreolyticusLFYP111</strain>
    </source>
</reference>
<dbReference type="Pfam" id="PF13440">
    <property type="entry name" value="Polysacc_synt_3"/>
    <property type="match status" value="1"/>
</dbReference>
<feature type="transmembrane region" description="Helical" evidence="6">
    <location>
        <begin position="259"/>
        <end position="282"/>
    </location>
</feature>
<protein>
    <submittedName>
        <fullName evidence="7">Colanic acid exporter</fullName>
    </submittedName>
</protein>
<dbReference type="EMBL" id="CACRSK010000001">
    <property type="protein sequence ID" value="VYS80784.1"/>
    <property type="molecule type" value="Genomic_DNA"/>
</dbReference>
<feature type="transmembrane region" description="Helical" evidence="6">
    <location>
        <begin position="39"/>
        <end position="64"/>
    </location>
</feature>
<dbReference type="RefSeq" id="WP_156846941.1">
    <property type="nucleotide sequence ID" value="NZ_CACRSK010000001.1"/>
</dbReference>
<feature type="transmembrane region" description="Helical" evidence="6">
    <location>
        <begin position="183"/>
        <end position="202"/>
    </location>
</feature>
<organism evidence="7">
    <name type="scientific">Campylobacter ureolyticus</name>
    <dbReference type="NCBI Taxonomy" id="827"/>
    <lineage>
        <taxon>Bacteria</taxon>
        <taxon>Pseudomonadati</taxon>
        <taxon>Campylobacterota</taxon>
        <taxon>Epsilonproteobacteria</taxon>
        <taxon>Campylobacterales</taxon>
        <taxon>Campylobacteraceae</taxon>
        <taxon>Campylobacter</taxon>
    </lineage>
</organism>
<name>A0A6N2RJH7_9BACT</name>
<feature type="transmembrane region" description="Helical" evidence="6">
    <location>
        <begin position="159"/>
        <end position="177"/>
    </location>
</feature>
<dbReference type="GO" id="GO:0005886">
    <property type="term" value="C:plasma membrane"/>
    <property type="evidence" value="ECO:0007669"/>
    <property type="project" value="UniProtKB-SubCell"/>
</dbReference>
<evidence type="ECO:0000256" key="4">
    <source>
        <dbReference type="ARBA" id="ARBA00022989"/>
    </source>
</evidence>
<dbReference type="AlphaFoldDB" id="A0A6N2RJH7"/>
<feature type="transmembrane region" description="Helical" evidence="6">
    <location>
        <begin position="457"/>
        <end position="478"/>
    </location>
</feature>
<evidence type="ECO:0000256" key="1">
    <source>
        <dbReference type="ARBA" id="ARBA00004651"/>
    </source>
</evidence>
<gene>
    <name evidence="7" type="ORF">CULFYP111_00457</name>
</gene>
<evidence type="ECO:0000256" key="2">
    <source>
        <dbReference type="ARBA" id="ARBA00022475"/>
    </source>
</evidence>
<feature type="transmembrane region" description="Helical" evidence="6">
    <location>
        <begin position="85"/>
        <end position="105"/>
    </location>
</feature>
<feature type="transmembrane region" description="Helical" evidence="6">
    <location>
        <begin position="222"/>
        <end position="239"/>
    </location>
</feature>
<evidence type="ECO:0000256" key="5">
    <source>
        <dbReference type="ARBA" id="ARBA00023136"/>
    </source>
</evidence>
<evidence type="ECO:0000256" key="3">
    <source>
        <dbReference type="ARBA" id="ARBA00022692"/>
    </source>
</evidence>
<evidence type="ECO:0000313" key="7">
    <source>
        <dbReference type="EMBL" id="VYS80784.1"/>
    </source>
</evidence>
<feature type="transmembrane region" description="Helical" evidence="6">
    <location>
        <begin position="308"/>
        <end position="328"/>
    </location>
</feature>
<dbReference type="PANTHER" id="PTHR30250">
    <property type="entry name" value="PST FAMILY PREDICTED COLANIC ACID TRANSPORTER"/>
    <property type="match status" value="1"/>
</dbReference>
<feature type="transmembrane region" description="Helical" evidence="6">
    <location>
        <begin position="370"/>
        <end position="390"/>
    </location>
</feature>
<keyword evidence="3 6" id="KW-0812">Transmembrane</keyword>
<keyword evidence="5 6" id="KW-0472">Membrane</keyword>
<feature type="transmembrane region" description="Helical" evidence="6">
    <location>
        <begin position="396"/>
        <end position="419"/>
    </location>
</feature>
<dbReference type="PANTHER" id="PTHR30250:SF26">
    <property type="entry name" value="PSMA PROTEIN"/>
    <property type="match status" value="1"/>
</dbReference>
<proteinExistence type="predicted"/>
<feature type="transmembrane region" description="Helical" evidence="6">
    <location>
        <begin position="340"/>
        <end position="363"/>
    </location>
</feature>
<dbReference type="InterPro" id="IPR050833">
    <property type="entry name" value="Poly_Biosynth_Transport"/>
</dbReference>
<sequence>MQRKQGAILTYVNIFISTIVMIFYTPFVIKMLGQSEFGLYSLALSIMGYIAIFDFGLGNAIIVFTSKFLIKNQTNKQKILYSTVFSFYIFMSFLVVVFGIIFLNNIDIIFKNSFDAYEIKTLKNIILLLIFNMAFLLPCSIFSSILNAYEKFIFMKKMGILRSLLTPIIIAVVLFSGFKSTQIIISITILNILYTFFIILYYRKNIGIKIDIFNFKFKALKIILSYSVFVFIAAIVDQINWNFGQLIVGSALGTKEVGIFAISILFNGMFIMLSTAISSVFLPKISQMVSSGVSNDILTDEMIKIGRLQGYIIFCMLFGFILFGKKFIEIWAGEEYQDAYYLTVIIMIPLAIPLVQNLGISILQAKNKYAFRSLSALVGAILSIISSIYFVKIYGYYGVAFSICMSFLMVNGVIVNWYYKKIGLNIFKFWKNIFYNFFPQLILFILFNIFFKFMNEKLFFISMIFFIILYALVSYFISMNEYEKSLIRSLVVKNKGNI</sequence>
<accession>A0A6N2RJH7</accession>
<evidence type="ECO:0000256" key="6">
    <source>
        <dbReference type="SAM" id="Phobius"/>
    </source>
</evidence>